<dbReference type="GO" id="GO:0005524">
    <property type="term" value="F:ATP binding"/>
    <property type="evidence" value="ECO:0007669"/>
    <property type="project" value="UniProtKB-KW"/>
</dbReference>
<keyword evidence="4" id="KW-0808">Transferase</keyword>
<dbReference type="InterPro" id="IPR052171">
    <property type="entry name" value="NHEJ_LigD"/>
</dbReference>
<evidence type="ECO:0000256" key="9">
    <source>
        <dbReference type="ARBA" id="ARBA00022763"/>
    </source>
</evidence>
<keyword evidence="3" id="KW-0436">Ligase</keyword>
<dbReference type="CDD" id="cd07971">
    <property type="entry name" value="OBF_DNA_ligase_LigD"/>
    <property type="match status" value="1"/>
</dbReference>
<evidence type="ECO:0000256" key="8">
    <source>
        <dbReference type="ARBA" id="ARBA00022741"/>
    </source>
</evidence>
<dbReference type="NCBIfam" id="NF004628">
    <property type="entry name" value="PRK05972.1"/>
    <property type="match status" value="1"/>
</dbReference>
<dbReference type="Pfam" id="PF01068">
    <property type="entry name" value="DNA_ligase_A_M"/>
    <property type="match status" value="1"/>
</dbReference>
<dbReference type="SUPFAM" id="SSF56091">
    <property type="entry name" value="DNA ligase/mRNA capping enzyme, catalytic domain"/>
    <property type="match status" value="1"/>
</dbReference>
<evidence type="ECO:0000256" key="4">
    <source>
        <dbReference type="ARBA" id="ARBA00022679"/>
    </source>
</evidence>
<keyword evidence="5" id="KW-0548">Nucleotidyltransferase</keyword>
<dbReference type="Gene3D" id="2.40.50.140">
    <property type="entry name" value="Nucleic acid-binding proteins"/>
    <property type="match status" value="1"/>
</dbReference>
<dbReference type="InterPro" id="IPR014143">
    <property type="entry name" value="NHEJ_ligase_prk"/>
</dbReference>
<dbReference type="GO" id="GO:0046872">
    <property type="term" value="F:metal ion binding"/>
    <property type="evidence" value="ECO:0007669"/>
    <property type="project" value="UniProtKB-KW"/>
</dbReference>
<evidence type="ECO:0000259" key="22">
    <source>
        <dbReference type="PROSITE" id="PS50160"/>
    </source>
</evidence>
<keyword evidence="12" id="KW-0067">ATP-binding</keyword>
<evidence type="ECO:0000256" key="21">
    <source>
        <dbReference type="SAM" id="MobiDB-lite"/>
    </source>
</evidence>
<evidence type="ECO:0000256" key="13">
    <source>
        <dbReference type="ARBA" id="ARBA00022932"/>
    </source>
</evidence>
<dbReference type="InterPro" id="IPR012340">
    <property type="entry name" value="NA-bd_OB-fold"/>
</dbReference>
<dbReference type="InterPro" id="IPR012309">
    <property type="entry name" value="DNA_ligase_ATP-dep_C"/>
</dbReference>
<feature type="region of interest" description="Disordered" evidence="21">
    <location>
        <begin position="199"/>
        <end position="231"/>
    </location>
</feature>
<evidence type="ECO:0000256" key="5">
    <source>
        <dbReference type="ARBA" id="ARBA00022695"/>
    </source>
</evidence>
<dbReference type="Proteomes" id="UP000319722">
    <property type="component" value="Unassembled WGS sequence"/>
</dbReference>
<dbReference type="GO" id="GO:0003677">
    <property type="term" value="F:DNA binding"/>
    <property type="evidence" value="ECO:0007669"/>
    <property type="project" value="UniProtKB-KW"/>
</dbReference>
<keyword evidence="15" id="KW-0233">DNA recombination</keyword>
<accession>A0A561BEG4</accession>
<evidence type="ECO:0000256" key="14">
    <source>
        <dbReference type="ARBA" id="ARBA00023125"/>
    </source>
</evidence>
<comment type="caution">
    <text evidence="23">The sequence shown here is derived from an EMBL/GenBank/DDBJ whole genome shotgun (WGS) entry which is preliminary data.</text>
</comment>
<evidence type="ECO:0000256" key="6">
    <source>
        <dbReference type="ARBA" id="ARBA00022722"/>
    </source>
</evidence>
<dbReference type="RefSeq" id="WP_145746478.1">
    <property type="nucleotide sequence ID" value="NZ_VIVL01000010.1"/>
</dbReference>
<comment type="catalytic activity">
    <reaction evidence="20">
        <text>ATP + (deoxyribonucleotide)n-3'-hydroxyl + 5'-phospho-(deoxyribonucleotide)m = (deoxyribonucleotide)n+m + AMP + diphosphate.</text>
        <dbReference type="EC" id="6.5.1.1"/>
    </reaction>
</comment>
<dbReference type="AlphaFoldDB" id="A0A561BEG4"/>
<feature type="domain" description="ATP-dependent DNA ligase family profile" evidence="22">
    <location>
        <begin position="334"/>
        <end position="462"/>
    </location>
</feature>
<dbReference type="OrthoDB" id="9802472at2"/>
<evidence type="ECO:0000256" key="12">
    <source>
        <dbReference type="ARBA" id="ARBA00022840"/>
    </source>
</evidence>
<keyword evidence="16" id="KW-0234">DNA repair</keyword>
<dbReference type="GO" id="GO:0003887">
    <property type="term" value="F:DNA-directed DNA polymerase activity"/>
    <property type="evidence" value="ECO:0007669"/>
    <property type="project" value="UniProtKB-KW"/>
</dbReference>
<keyword evidence="13" id="KW-0239">DNA-directed DNA polymerase</keyword>
<dbReference type="Pfam" id="PF04679">
    <property type="entry name" value="DNA_ligase_A_C"/>
    <property type="match status" value="1"/>
</dbReference>
<dbReference type="InterPro" id="IPR033651">
    <property type="entry name" value="PaeLigD_Pol-like"/>
</dbReference>
<dbReference type="PANTHER" id="PTHR42705">
    <property type="entry name" value="BIFUNCTIONAL NON-HOMOLOGOUS END JOINING PROTEIN LIGD"/>
    <property type="match status" value="1"/>
</dbReference>
<evidence type="ECO:0000256" key="10">
    <source>
        <dbReference type="ARBA" id="ARBA00022801"/>
    </source>
</evidence>
<evidence type="ECO:0000313" key="24">
    <source>
        <dbReference type="Proteomes" id="UP000319722"/>
    </source>
</evidence>
<dbReference type="Gene3D" id="3.90.920.10">
    <property type="entry name" value="DNA primase, PRIM domain"/>
    <property type="match status" value="1"/>
</dbReference>
<evidence type="ECO:0000256" key="2">
    <source>
        <dbReference type="ARBA" id="ARBA00012727"/>
    </source>
</evidence>
<dbReference type="NCBIfam" id="TIGR02778">
    <property type="entry name" value="ligD_pol"/>
    <property type="match status" value="1"/>
</dbReference>
<dbReference type="EC" id="6.5.1.1" evidence="2"/>
<keyword evidence="11" id="KW-0269">Exonuclease</keyword>
<name>A0A561BEG4_9BURK</name>
<evidence type="ECO:0000256" key="18">
    <source>
        <dbReference type="ARBA" id="ARBA00023268"/>
    </source>
</evidence>
<dbReference type="CDD" id="cd07906">
    <property type="entry name" value="Adenylation_DNA_ligase_LigD_LigC"/>
    <property type="match status" value="1"/>
</dbReference>
<dbReference type="InterPro" id="IPR014145">
    <property type="entry name" value="LigD_pol_dom"/>
</dbReference>
<protein>
    <recommendedName>
        <fullName evidence="2">DNA ligase (ATP)</fullName>
        <ecNumber evidence="2">6.5.1.1</ecNumber>
    </recommendedName>
    <alternativeName>
        <fullName evidence="19">NHEJ DNA polymerase</fullName>
    </alternativeName>
</protein>
<keyword evidence="10" id="KW-0378">Hydrolase</keyword>
<evidence type="ECO:0000256" key="11">
    <source>
        <dbReference type="ARBA" id="ARBA00022839"/>
    </source>
</evidence>
<dbReference type="CDD" id="cd04862">
    <property type="entry name" value="PaeLigD_Pol_like"/>
    <property type="match status" value="1"/>
</dbReference>
<dbReference type="InterPro" id="IPR014144">
    <property type="entry name" value="LigD_PE_domain"/>
</dbReference>
<dbReference type="EMBL" id="VIVL01000010">
    <property type="protein sequence ID" value="TWD77263.1"/>
    <property type="molecule type" value="Genomic_DNA"/>
</dbReference>
<dbReference type="GO" id="GO:0004527">
    <property type="term" value="F:exonuclease activity"/>
    <property type="evidence" value="ECO:0007669"/>
    <property type="project" value="UniProtKB-KW"/>
</dbReference>
<organism evidence="23 24">
    <name type="scientific">Variovorax beijingensis</name>
    <dbReference type="NCBI Taxonomy" id="2496117"/>
    <lineage>
        <taxon>Bacteria</taxon>
        <taxon>Pseudomonadati</taxon>
        <taxon>Pseudomonadota</taxon>
        <taxon>Betaproteobacteria</taxon>
        <taxon>Burkholderiales</taxon>
        <taxon>Comamonadaceae</taxon>
        <taxon>Variovorax</taxon>
    </lineage>
</organism>
<evidence type="ECO:0000256" key="3">
    <source>
        <dbReference type="ARBA" id="ARBA00022598"/>
    </source>
</evidence>
<dbReference type="NCBIfam" id="TIGR02779">
    <property type="entry name" value="NHEJ_ligase_lig"/>
    <property type="match status" value="1"/>
</dbReference>
<dbReference type="GO" id="GO:0006281">
    <property type="term" value="P:DNA repair"/>
    <property type="evidence" value="ECO:0007669"/>
    <property type="project" value="UniProtKB-KW"/>
</dbReference>
<keyword evidence="8" id="KW-0547">Nucleotide-binding</keyword>
<evidence type="ECO:0000313" key="23">
    <source>
        <dbReference type="EMBL" id="TWD77263.1"/>
    </source>
</evidence>
<evidence type="ECO:0000256" key="15">
    <source>
        <dbReference type="ARBA" id="ARBA00023172"/>
    </source>
</evidence>
<dbReference type="PANTHER" id="PTHR42705:SF2">
    <property type="entry name" value="BIFUNCTIONAL NON-HOMOLOGOUS END JOINING PROTEIN LIGD"/>
    <property type="match status" value="1"/>
</dbReference>
<dbReference type="Gene3D" id="3.30.470.30">
    <property type="entry name" value="DNA ligase/mRNA capping enzyme"/>
    <property type="match status" value="1"/>
</dbReference>
<evidence type="ECO:0000256" key="17">
    <source>
        <dbReference type="ARBA" id="ARBA00023211"/>
    </source>
</evidence>
<proteinExistence type="predicted"/>
<evidence type="ECO:0000256" key="1">
    <source>
        <dbReference type="ARBA" id="ARBA00001936"/>
    </source>
</evidence>
<dbReference type="NCBIfam" id="TIGR02777">
    <property type="entry name" value="LigD_PE_dom"/>
    <property type="match status" value="1"/>
</dbReference>
<evidence type="ECO:0000256" key="20">
    <source>
        <dbReference type="ARBA" id="ARBA00034003"/>
    </source>
</evidence>
<keyword evidence="18" id="KW-0511">Multifunctional enzyme</keyword>
<dbReference type="PROSITE" id="PS50160">
    <property type="entry name" value="DNA_LIGASE_A3"/>
    <property type="match status" value="1"/>
</dbReference>
<dbReference type="Gene3D" id="3.30.1490.70">
    <property type="match status" value="1"/>
</dbReference>
<gene>
    <name evidence="23" type="ORF">FB547_110225</name>
</gene>
<dbReference type="GO" id="GO:0006310">
    <property type="term" value="P:DNA recombination"/>
    <property type="evidence" value="ECO:0007669"/>
    <property type="project" value="UniProtKB-KW"/>
</dbReference>
<sequence>MAARDTTADPLARYWAKRDFAVTSEPRGQRAKPGKALTFVIQKHDASRLHYDFRLELDGVLVSWAVPKGPSYDPADKRMAIHVEDHPLSYGSFEGTIPPKQYGAGTVIVWDNGTWEPVGNPHEGLAKGKLVFRMHGQKMEGLWELVKIAKGGEKQEPWLLFKKRDEFARAKADYDVVSALPDSVIAKPLRAVAPISSPRAKVKTGAPTPGSKKAASARSAVPGAKKAPMPATMSPQLATLATGVPAHGEWVYEIKFDGYRVMARIQRGKASIITRGGHDWSARMPRLVQELKQLGLKSAWLDGEIVVLNEQGLPSFNALQKAFDRGAGSDAIVLFLFDVPYFEGYDLREMALGARRQLLKALLDERATEHIRYSADFESDPASILSSACQMNLEGVIAKRLDAPYVSRRSETWLKLKCKQRQEFVVCGYTDRTDGSPQIGSLLLGVHGPNGDLVSVGSVGTGWDSAEAQDIKRKLAKLEVPKPPFAAGAGKPGRWSKRVAGSERWVKPVTVAEVEFAEWTPEGQIRHASYVSLRTDKPASVIVRETAKQMGPGPSKPAGKAAAGSVKVSNAERVIDPSTGLTKLDLVRYYESVAEWMLPHLQGRPCSLVRGPSGIQGELFFQKHDDKLSIPGVRALDEKLWPGHAGLLEVGTAQALANAAQMNVIEFHTWNSLAKNIDKPDRMIFDLDPGEGTTWPHVQEAATLVRTLLSELGLASWLKTSGGKGLHVVVPLAPRLDYDTVKAFSQAVVQHLARAIPSRFVAKSGPANRVGKLFVDYLRNGHGATTAAAFSARARPGLGVSVPVSWDDLATLKSGAQWTIATAREHLSFQTEDPWEGYWKAKQTLTGPMKVLGFAKKKGD</sequence>
<keyword evidence="6" id="KW-0540">Nuclease</keyword>
<dbReference type="NCBIfam" id="TIGR02776">
    <property type="entry name" value="NHEJ_ligase_prk"/>
    <property type="match status" value="1"/>
</dbReference>
<dbReference type="InterPro" id="IPR012310">
    <property type="entry name" value="DNA_ligase_ATP-dep_cent"/>
</dbReference>
<keyword evidence="14" id="KW-0238">DNA-binding</keyword>
<dbReference type="InterPro" id="IPR014146">
    <property type="entry name" value="LigD_ligase_dom"/>
</dbReference>
<dbReference type="GO" id="GO:0003910">
    <property type="term" value="F:DNA ligase (ATP) activity"/>
    <property type="evidence" value="ECO:0007669"/>
    <property type="project" value="UniProtKB-EC"/>
</dbReference>
<dbReference type="SUPFAM" id="SSF50249">
    <property type="entry name" value="Nucleic acid-binding proteins"/>
    <property type="match status" value="1"/>
</dbReference>
<reference evidence="23 24" key="1">
    <citation type="submission" date="2019-06" db="EMBL/GenBank/DDBJ databases">
        <title>Sorghum-associated microbial communities from plants grown in Nebraska, USA.</title>
        <authorList>
            <person name="Schachtman D."/>
        </authorList>
    </citation>
    <scope>NUCLEOTIDE SEQUENCE [LARGE SCALE GENOMIC DNA]</scope>
    <source>
        <strain evidence="23 24">T529</strain>
    </source>
</reference>
<evidence type="ECO:0000256" key="7">
    <source>
        <dbReference type="ARBA" id="ARBA00022723"/>
    </source>
</evidence>
<keyword evidence="7" id="KW-0479">Metal-binding</keyword>
<dbReference type="Pfam" id="PF13298">
    <property type="entry name" value="LigD_N"/>
    <property type="match status" value="1"/>
</dbReference>
<keyword evidence="9" id="KW-0227">DNA damage</keyword>
<dbReference type="Pfam" id="PF21686">
    <property type="entry name" value="LigD_Prim-Pol"/>
    <property type="match status" value="1"/>
</dbReference>
<keyword evidence="17" id="KW-0464">Manganese</keyword>
<comment type="cofactor">
    <cofactor evidence="1">
        <name>Mn(2+)</name>
        <dbReference type="ChEBI" id="CHEBI:29035"/>
    </cofactor>
</comment>
<evidence type="ECO:0000256" key="16">
    <source>
        <dbReference type="ARBA" id="ARBA00023204"/>
    </source>
</evidence>
<evidence type="ECO:0000256" key="19">
    <source>
        <dbReference type="ARBA" id="ARBA00029943"/>
    </source>
</evidence>